<evidence type="ECO:0000313" key="3">
    <source>
        <dbReference type="Proteomes" id="UP000036938"/>
    </source>
</evidence>
<dbReference type="Proteomes" id="UP000036938">
    <property type="component" value="Unassembled WGS sequence"/>
</dbReference>
<dbReference type="CDD" id="cd14797">
    <property type="entry name" value="DUF302"/>
    <property type="match status" value="1"/>
</dbReference>
<comment type="caution">
    <text evidence="2">The sequence shown here is derived from an EMBL/GenBank/DDBJ whole genome shotgun (WGS) entry which is preliminary data.</text>
</comment>
<name>A0A0L1JRW2_9RHOB</name>
<dbReference type="InterPro" id="IPR035923">
    <property type="entry name" value="TT1751-like_sf"/>
</dbReference>
<dbReference type="RefSeq" id="WP_050529502.1">
    <property type="nucleotide sequence ID" value="NZ_AQQZ01000002.1"/>
</dbReference>
<evidence type="ECO:0000313" key="2">
    <source>
        <dbReference type="EMBL" id="KNG94534.1"/>
    </source>
</evidence>
<reference evidence="2 3" key="1">
    <citation type="journal article" date="2015" name="Int. J. Syst. Evol. Microbiol.">
        <title>Aestuariivita atlantica sp. nov., isolated from deep sea sediment of the Atlantic Ocean.</title>
        <authorList>
            <person name="Li G."/>
            <person name="Lai Q."/>
            <person name="Du Y."/>
            <person name="Liu X."/>
            <person name="Sun F."/>
            <person name="Shao Z."/>
        </authorList>
    </citation>
    <scope>NUCLEOTIDE SEQUENCE [LARGE SCALE GENOMIC DNA]</scope>
    <source>
        <strain evidence="2 3">22II-S11-z3</strain>
    </source>
</reference>
<sequence length="144" mass="14868">MRCAPILAAALVANGPALSDPLKVPTDKSVAEAADDLVAAITEAGATTLVRVDQVAEVMRVGEMRGEGQLIIFGSPKPAGQDRGIAGMALPLKVVVYEDAEGEVWLAYEDPAKRIVAATGAEIDPAITSQMAEALERLTNTAAA</sequence>
<protein>
    <recommendedName>
        <fullName evidence="1">DUF302 domain-containing protein</fullName>
    </recommendedName>
</protein>
<dbReference type="OrthoDB" id="9799367at2"/>
<proteinExistence type="predicted"/>
<organism evidence="2 3">
    <name type="scientific">Pseudaestuariivita atlantica</name>
    <dbReference type="NCBI Taxonomy" id="1317121"/>
    <lineage>
        <taxon>Bacteria</taxon>
        <taxon>Pseudomonadati</taxon>
        <taxon>Pseudomonadota</taxon>
        <taxon>Alphaproteobacteria</taxon>
        <taxon>Rhodobacterales</taxon>
        <taxon>Paracoccaceae</taxon>
        <taxon>Pseudaestuariivita</taxon>
    </lineage>
</organism>
<feature type="domain" description="DUF302" evidence="1">
    <location>
        <begin position="69"/>
        <end position="111"/>
    </location>
</feature>
<dbReference type="STRING" id="1317121.ATO11_03710"/>
<keyword evidence="3" id="KW-1185">Reference proteome</keyword>
<evidence type="ECO:0000259" key="1">
    <source>
        <dbReference type="Pfam" id="PF03625"/>
    </source>
</evidence>
<gene>
    <name evidence="2" type="ORF">ATO11_03710</name>
</gene>
<dbReference type="SUPFAM" id="SSF103247">
    <property type="entry name" value="TT1751-like"/>
    <property type="match status" value="1"/>
</dbReference>
<dbReference type="Gene3D" id="3.30.310.70">
    <property type="entry name" value="TT1751-like domain"/>
    <property type="match status" value="1"/>
</dbReference>
<accession>A0A0L1JRW2</accession>
<dbReference type="Pfam" id="PF03625">
    <property type="entry name" value="DUF302"/>
    <property type="match status" value="1"/>
</dbReference>
<dbReference type="EMBL" id="AQQZ01000002">
    <property type="protein sequence ID" value="KNG94534.1"/>
    <property type="molecule type" value="Genomic_DNA"/>
</dbReference>
<dbReference type="InterPro" id="IPR005180">
    <property type="entry name" value="DUF302"/>
</dbReference>
<dbReference type="AlphaFoldDB" id="A0A0L1JRW2"/>